<feature type="region of interest" description="Disordered" evidence="8">
    <location>
        <begin position="1144"/>
        <end position="1839"/>
    </location>
</feature>
<feature type="compositionally biased region" description="Pro residues" evidence="8">
    <location>
        <begin position="1"/>
        <end position="11"/>
    </location>
</feature>
<feature type="compositionally biased region" description="Low complexity" evidence="8">
    <location>
        <begin position="409"/>
        <end position="425"/>
    </location>
</feature>
<keyword evidence="4 7" id="KW-0256">Endoplasmic reticulum</keyword>
<evidence type="ECO:0000313" key="11">
    <source>
        <dbReference type="EMBL" id="WFD27702.1"/>
    </source>
</evidence>
<dbReference type="GO" id="GO:0005789">
    <property type="term" value="C:endoplasmic reticulum membrane"/>
    <property type="evidence" value="ECO:0007669"/>
    <property type="project" value="UniProtKB-SubCell"/>
</dbReference>
<evidence type="ECO:0000256" key="6">
    <source>
        <dbReference type="ARBA" id="ARBA00024687"/>
    </source>
</evidence>
<keyword evidence="7" id="KW-0472">Membrane</keyword>
<feature type="compositionally biased region" description="Pro residues" evidence="8">
    <location>
        <begin position="431"/>
        <end position="442"/>
    </location>
</feature>
<feature type="compositionally biased region" description="Acidic residues" evidence="8">
    <location>
        <begin position="1460"/>
        <end position="1518"/>
    </location>
</feature>
<feature type="domain" description="Sec16 central conserved" evidence="10">
    <location>
        <begin position="605"/>
        <end position="743"/>
    </location>
</feature>
<feature type="compositionally biased region" description="Low complexity" evidence="8">
    <location>
        <begin position="1570"/>
        <end position="1585"/>
    </location>
</feature>
<dbReference type="PANTHER" id="PTHR13402:SF6">
    <property type="entry name" value="SECRETORY 16, ISOFORM I"/>
    <property type="match status" value="1"/>
</dbReference>
<dbReference type="PANTHER" id="PTHR13402">
    <property type="entry name" value="RGPR-RELATED"/>
    <property type="match status" value="1"/>
</dbReference>
<evidence type="ECO:0000256" key="3">
    <source>
        <dbReference type="ARBA" id="ARBA00022448"/>
    </source>
</evidence>
<feature type="compositionally biased region" description="Low complexity" evidence="8">
    <location>
        <begin position="1765"/>
        <end position="1776"/>
    </location>
</feature>
<dbReference type="InterPro" id="IPR024340">
    <property type="entry name" value="Sec16_CCD"/>
</dbReference>
<evidence type="ECO:0000256" key="1">
    <source>
        <dbReference type="ARBA" id="ARBA00004397"/>
    </source>
</evidence>
<evidence type="ECO:0000256" key="8">
    <source>
        <dbReference type="SAM" id="MobiDB-lite"/>
    </source>
</evidence>
<dbReference type="Pfam" id="PF12932">
    <property type="entry name" value="Sec16"/>
    <property type="match status" value="1"/>
</dbReference>
<accession>A0AAF0EJV2</accession>
<organism evidence="11 12">
    <name type="scientific">Malassezia nana</name>
    <dbReference type="NCBI Taxonomy" id="180528"/>
    <lineage>
        <taxon>Eukaryota</taxon>
        <taxon>Fungi</taxon>
        <taxon>Dikarya</taxon>
        <taxon>Basidiomycota</taxon>
        <taxon>Ustilaginomycotina</taxon>
        <taxon>Malasseziomycetes</taxon>
        <taxon>Malasseziales</taxon>
        <taxon>Malasseziaceae</taxon>
        <taxon>Malassezia</taxon>
    </lineage>
</organism>
<evidence type="ECO:0000259" key="9">
    <source>
        <dbReference type="Pfam" id="PF12931"/>
    </source>
</evidence>
<feature type="domain" description="Sec16 Sec23-binding" evidence="9">
    <location>
        <begin position="803"/>
        <end position="1099"/>
    </location>
</feature>
<keyword evidence="3 7" id="KW-0813">Transport</keyword>
<dbReference type="InterPro" id="IPR024298">
    <property type="entry name" value="Sec16_Sec23-bd"/>
</dbReference>
<dbReference type="Proteomes" id="UP001213623">
    <property type="component" value="Chromosome 4"/>
</dbReference>
<feature type="compositionally biased region" description="Basic and acidic residues" evidence="8">
    <location>
        <begin position="1669"/>
        <end position="1694"/>
    </location>
</feature>
<feature type="compositionally biased region" description="Acidic residues" evidence="8">
    <location>
        <begin position="12"/>
        <end position="22"/>
    </location>
</feature>
<feature type="compositionally biased region" description="Low complexity" evidence="8">
    <location>
        <begin position="1366"/>
        <end position="1377"/>
    </location>
</feature>
<feature type="region of interest" description="Disordered" evidence="8">
    <location>
        <begin position="350"/>
        <end position="584"/>
    </location>
</feature>
<dbReference type="GO" id="GO:0006914">
    <property type="term" value="P:autophagy"/>
    <property type="evidence" value="ECO:0007669"/>
    <property type="project" value="UniProtKB-KW"/>
</dbReference>
<dbReference type="Gene3D" id="1.25.40.1030">
    <property type="match status" value="1"/>
</dbReference>
<feature type="compositionally biased region" description="Acidic residues" evidence="8">
    <location>
        <begin position="1378"/>
        <end position="1406"/>
    </location>
</feature>
<evidence type="ECO:0000256" key="5">
    <source>
        <dbReference type="ARBA" id="ARBA00022892"/>
    </source>
</evidence>
<evidence type="ECO:0000256" key="7">
    <source>
        <dbReference type="RuleBase" id="RU364101"/>
    </source>
</evidence>
<keyword evidence="7" id="KW-0072">Autophagy</keyword>
<gene>
    <name evidence="11" type="ORF">MNAN1_002706</name>
</gene>
<feature type="compositionally biased region" description="Low complexity" evidence="8">
    <location>
        <begin position="1224"/>
        <end position="1248"/>
    </location>
</feature>
<evidence type="ECO:0000313" key="12">
    <source>
        <dbReference type="Proteomes" id="UP001213623"/>
    </source>
</evidence>
<feature type="region of interest" description="Disordered" evidence="8">
    <location>
        <begin position="48"/>
        <end position="108"/>
    </location>
</feature>
<keyword evidence="7" id="KW-0653">Protein transport</keyword>
<reference evidence="11" key="1">
    <citation type="submission" date="2023-03" db="EMBL/GenBank/DDBJ databases">
        <title>Mating type loci evolution in Malassezia.</title>
        <authorList>
            <person name="Coelho M.A."/>
        </authorList>
    </citation>
    <scope>NUCLEOTIDE SEQUENCE</scope>
    <source>
        <strain evidence="11">CBS 9557</strain>
    </source>
</reference>
<feature type="compositionally biased region" description="Basic and acidic residues" evidence="8">
    <location>
        <begin position="1534"/>
        <end position="1544"/>
    </location>
</feature>
<feature type="region of interest" description="Disordered" evidence="8">
    <location>
        <begin position="1"/>
        <end position="30"/>
    </location>
</feature>
<proteinExistence type="inferred from homology"/>
<dbReference type="GO" id="GO:0070973">
    <property type="term" value="P:protein localization to endoplasmic reticulum exit site"/>
    <property type="evidence" value="ECO:0007669"/>
    <property type="project" value="TreeGrafter"/>
</dbReference>
<comment type="subcellular location">
    <subcellularLocation>
        <location evidence="1">Endoplasmic reticulum membrane</location>
        <topology evidence="1">Peripheral membrane protein</topology>
        <orientation evidence="1">Cytoplasmic side</orientation>
    </subcellularLocation>
</comment>
<feature type="compositionally biased region" description="Basic and acidic residues" evidence="8">
    <location>
        <begin position="1716"/>
        <end position="1752"/>
    </location>
</feature>
<name>A0AAF0EJV2_9BASI</name>
<dbReference type="GO" id="GO:0070971">
    <property type="term" value="C:endoplasmic reticulum exit site"/>
    <property type="evidence" value="ECO:0007669"/>
    <property type="project" value="UniProtKB-ARBA"/>
</dbReference>
<evidence type="ECO:0000259" key="10">
    <source>
        <dbReference type="Pfam" id="PF12932"/>
    </source>
</evidence>
<feature type="compositionally biased region" description="Low complexity" evidence="8">
    <location>
        <begin position="1448"/>
        <end position="1459"/>
    </location>
</feature>
<feature type="compositionally biased region" description="Low complexity" evidence="8">
    <location>
        <begin position="1407"/>
        <end position="1418"/>
    </location>
</feature>
<dbReference type="Pfam" id="PF12931">
    <property type="entry name" value="TPR_Sec16"/>
    <property type="match status" value="1"/>
</dbReference>
<dbReference type="GO" id="GO:0012507">
    <property type="term" value="C:ER to Golgi transport vesicle membrane"/>
    <property type="evidence" value="ECO:0007669"/>
    <property type="project" value="TreeGrafter"/>
</dbReference>
<feature type="region of interest" description="Disordered" evidence="8">
    <location>
        <begin position="317"/>
        <end position="336"/>
    </location>
</feature>
<dbReference type="GO" id="GO:0015031">
    <property type="term" value="P:protein transport"/>
    <property type="evidence" value="ECO:0007669"/>
    <property type="project" value="UniProtKB-KW"/>
</dbReference>
<comment type="function">
    <text evidence="6 7">Involved in the initiation of assembly of the COPII coat required for the formation of transport vesicles from the endoplasmic reticulum (ER) and the selection of cargo molecules. Also involved in autophagy.</text>
</comment>
<feature type="compositionally biased region" description="Acidic residues" evidence="8">
    <location>
        <begin position="1148"/>
        <end position="1158"/>
    </location>
</feature>
<feature type="compositionally biased region" description="Polar residues" evidence="8">
    <location>
        <begin position="57"/>
        <end position="67"/>
    </location>
</feature>
<protein>
    <recommendedName>
        <fullName evidence="7">Protein transport protein sec16</fullName>
    </recommendedName>
</protein>
<dbReference type="CDD" id="cd09233">
    <property type="entry name" value="ACE1-Sec16-like"/>
    <property type="match status" value="1"/>
</dbReference>
<dbReference type="GO" id="GO:0007030">
    <property type="term" value="P:Golgi organization"/>
    <property type="evidence" value="ECO:0007669"/>
    <property type="project" value="TreeGrafter"/>
</dbReference>
<sequence length="1839" mass="200293">MVSQPQVPPPAEPEDGQQEQEQDPWSMEWGNDEWQVDQVNQQDMIPFDTQVPDMDQPSDQYAAQESVSLEEDNQVSTEPIGFDAAPGAEADPWGLDTGAQDYDEPFLDPSQYDAELENLMSTVTPNVQTTNSQVGPYEGMSYSQEGTFDGAPVQDYGHYAPSYTQAYPSQEPSDNAAVCNPSVFEGGHDQFLQEGEFLPDGAYDNQGFFSEQNYAQEGYAAEDYAQTEFDQGEYAQNEYTQAQYSGYEYAPDQYAVDDYAQDPYAQGEFTESMYGQGAYHEGNAAPVDYSQDVAHAEYIQQPVYTEEHAPITYPEDTQQDLYGLGTGTEFQPSGNDYAQDEVYATDAYAESEQLPEPTPMPQFPPPPVQAVSVPEPTLPSGPTKPAQSRPMPTNRRMAAAPQTRPEPPASHSSSRPAPLAPPVARTASPNVPQPRAGPPPKATVPKADPTKVAPQPAHEPRGPAAPRAQRKGPARVPSPAKPQERLLSPPVVAERVQPPPAMTEPLPAASADGGDNWAWTAGAEPSASEAVDDAWGWDGNDQDWQQPVYTQERAAVQNAHSSPKRTRQVPASTKPGKVGVKSAAKPKFDKPICADPVQERLGKTVPIASFGIGGKLVVHLPHSKAEGDAYEYDTPRIMRRVHIRPLAGYMGARPFSTLDMLKFPGPLMEGSKSNAKGKKTAILKYLHEQIAESASGVGYLRRKSALFSSHSFDSNQDHVDEWRRMEDKILLLKILALLVENDGQWSGSDALATTVCHLLTGRSEETDMSAFTVPTYSRTSSQSAMKRSIRTYALRQGFLEELQPMLQQGDLQRAVEYAMEEKMWAHAMTISQQLDPSIRNRVIEEFMRYELDSPPPDNMLYKDYTSIKVAYALYSSQSHERITSMFRDASGLSPEAQHAQWRHAVATLIANRSVASGFDNIVRAIGESLMQKGLPEAAHVCYLLSHQHRKWLGSGSPFLLLGTTASTPVLALLNDMDALLMTEVLEFILCLSHPKGAEPFNGIPALAPFKLMRAMVCDELGDAARAKKYCEALAQLSQTKGGAQVLAPNLQLELHELLTRLNGPRADGNHSWSKRLQRPTLDGVWGALEGRLTKFIAGEEMGSETKPSVPSGKGVGAFTHYSAITPEVASSDAPVQFAAPEQEAGLYGEDEPREDVQDEGQGHGEYVGSTLGKNQVFDQPDDYAPEDVPQNEHGQEAYSQGEYAEGEYAEYAQDQLAEGEYPEGDAQGEYAEGEYAQGEYAEQYPEAEYPQDEYEGQYPDADAPGEYAEGQPSEGQYAEGKYPGGDYAQGEYPEGEYAQGEYPEGQYAQGEYPEGEYAQGEYPEGSEYAEGDYPEGEYAQGEYPEGEYAEGENPEGEYAEGEYPEGEYAQGEYPEGGEYTEGEYPEGEYAEGEYPEGEYAEGEYPEGEYAQGEYPEGGEYTEGEYPEGEYAEGEYPEGEYAEGEYPEGEYAQGEYPEGGEYVEGEYPEGEYAEGDYPEGEYAEGDYPEGEYAEGDYPEGEYAEGDYPEGGEYAEGEYPEGEHAEGEYAEGEYPEGEHVAEHETSGEDGAEYPEEGNGASVENTDSEKGGTDLLQSQEQETTTDQDTGNEPSESVPEGQADEAEATVPPSESKPPLFHKVDADAEPELGEDGLLSTMPAPSLGPVPVPASKQESSSAEVEEDDLGLGNASHKETEKNTEAKEQKAAKKAPEKPAEKPASNSWLGRLWGTRSSAPSQSDKESKASKAHLGEETSFYYDKDLKRWVNKKAGDDGKTAAPALPPPPKAAKPAGSSSEKSAPPAPSKKGDAEPARGSAPPGKPNDAGYGDPPMPKPAAGKPGDRPPTGGASKKRPLKSRYIVVD</sequence>
<dbReference type="EMBL" id="CP119895">
    <property type="protein sequence ID" value="WFD27702.1"/>
    <property type="molecule type" value="Genomic_DNA"/>
</dbReference>
<keyword evidence="5 7" id="KW-0931">ER-Golgi transport</keyword>
<feature type="compositionally biased region" description="Acidic residues" evidence="8">
    <location>
        <begin position="1344"/>
        <end position="1365"/>
    </location>
</feature>
<comment type="similarity">
    <text evidence="2 7">Belongs to the SEC16 family.</text>
</comment>
<keyword evidence="12" id="KW-1185">Reference proteome</keyword>
<evidence type="ECO:0000256" key="4">
    <source>
        <dbReference type="ARBA" id="ARBA00022824"/>
    </source>
</evidence>
<dbReference type="GO" id="GO:0016192">
    <property type="term" value="P:vesicle-mediated transport"/>
    <property type="evidence" value="ECO:0007669"/>
    <property type="project" value="UniProtKB-KW"/>
</dbReference>
<feature type="compositionally biased region" description="Pro residues" evidence="8">
    <location>
        <begin position="356"/>
        <end position="368"/>
    </location>
</feature>
<feature type="compositionally biased region" description="Acidic residues" evidence="8">
    <location>
        <begin position="1419"/>
        <end position="1447"/>
    </location>
</feature>
<evidence type="ECO:0000256" key="2">
    <source>
        <dbReference type="ARBA" id="ARBA00005927"/>
    </source>
</evidence>